<evidence type="ECO:0000256" key="7">
    <source>
        <dbReference type="ARBA" id="ARBA00022741"/>
    </source>
</evidence>
<dbReference type="EC" id="2.7.1.40" evidence="4"/>
<dbReference type="GO" id="GO:0005524">
    <property type="term" value="F:ATP binding"/>
    <property type="evidence" value="ECO:0007669"/>
    <property type="project" value="UniProtKB-KW"/>
</dbReference>
<evidence type="ECO:0000256" key="8">
    <source>
        <dbReference type="ARBA" id="ARBA00022777"/>
    </source>
</evidence>
<evidence type="ECO:0000256" key="1">
    <source>
        <dbReference type="ARBA" id="ARBA00001958"/>
    </source>
</evidence>
<evidence type="ECO:0000256" key="12">
    <source>
        <dbReference type="ARBA" id="ARBA00023317"/>
    </source>
</evidence>
<evidence type="ECO:0000313" key="15">
    <source>
        <dbReference type="Proteomes" id="UP000436088"/>
    </source>
</evidence>
<keyword evidence="9" id="KW-0067">ATP-binding</keyword>
<protein>
    <recommendedName>
        <fullName evidence="4">pyruvate kinase</fullName>
        <ecNumber evidence="4">2.7.1.40</ecNumber>
    </recommendedName>
</protein>
<dbReference type="UniPathway" id="UPA00109">
    <property type="reaction ID" value="UER00188"/>
</dbReference>
<keyword evidence="12" id="KW-0670">Pyruvate</keyword>
<dbReference type="GO" id="GO:0004743">
    <property type="term" value="F:pyruvate kinase activity"/>
    <property type="evidence" value="ECO:0007669"/>
    <property type="project" value="UniProtKB-EC"/>
</dbReference>
<dbReference type="Pfam" id="PF00224">
    <property type="entry name" value="PK"/>
    <property type="match status" value="1"/>
</dbReference>
<evidence type="ECO:0000256" key="9">
    <source>
        <dbReference type="ARBA" id="ARBA00022840"/>
    </source>
</evidence>
<dbReference type="InterPro" id="IPR015813">
    <property type="entry name" value="Pyrv/PenolPyrv_kinase-like_dom"/>
</dbReference>
<keyword evidence="5" id="KW-0808">Transferase</keyword>
<evidence type="ECO:0000313" key="14">
    <source>
        <dbReference type="EMBL" id="KAE8661567.1"/>
    </source>
</evidence>
<feature type="domain" description="Pyruvate kinase barrel" evidence="13">
    <location>
        <begin position="22"/>
        <end position="81"/>
    </location>
</feature>
<dbReference type="AlphaFoldDB" id="A0A6A2XYC6"/>
<comment type="similarity">
    <text evidence="3">Belongs to the pyruvate kinase family.</text>
</comment>
<dbReference type="GO" id="GO:0000287">
    <property type="term" value="F:magnesium ion binding"/>
    <property type="evidence" value="ECO:0007669"/>
    <property type="project" value="InterPro"/>
</dbReference>
<evidence type="ECO:0000256" key="4">
    <source>
        <dbReference type="ARBA" id="ARBA00012142"/>
    </source>
</evidence>
<dbReference type="InterPro" id="IPR001697">
    <property type="entry name" value="Pyr_Knase"/>
</dbReference>
<evidence type="ECO:0000256" key="5">
    <source>
        <dbReference type="ARBA" id="ARBA00022679"/>
    </source>
</evidence>
<comment type="cofactor">
    <cofactor evidence="1">
        <name>K(+)</name>
        <dbReference type="ChEBI" id="CHEBI:29103"/>
    </cofactor>
</comment>
<dbReference type="InterPro" id="IPR015793">
    <property type="entry name" value="Pyrv_Knase_brl"/>
</dbReference>
<keyword evidence="6" id="KW-0479">Metal-binding</keyword>
<proteinExistence type="inferred from homology"/>
<keyword evidence="11" id="KW-0324">Glycolysis</keyword>
<evidence type="ECO:0000256" key="10">
    <source>
        <dbReference type="ARBA" id="ARBA00022842"/>
    </source>
</evidence>
<dbReference type="SUPFAM" id="SSF51621">
    <property type="entry name" value="Phosphoenolpyruvate/pyruvate domain"/>
    <property type="match status" value="1"/>
</dbReference>
<dbReference type="Proteomes" id="UP000436088">
    <property type="component" value="Unassembled WGS sequence"/>
</dbReference>
<evidence type="ECO:0000256" key="3">
    <source>
        <dbReference type="ARBA" id="ARBA00008663"/>
    </source>
</evidence>
<evidence type="ECO:0000259" key="13">
    <source>
        <dbReference type="Pfam" id="PF00224"/>
    </source>
</evidence>
<dbReference type="Gene3D" id="3.20.20.60">
    <property type="entry name" value="Phosphoenolpyruvate-binding domains"/>
    <property type="match status" value="1"/>
</dbReference>
<sequence length="87" mass="9714">MIQDVEMKEQPSKAVKFFPALTKIVGTLGPRSQSVDVISGCLKAGMSVDRFDFSWHDPNCYKETLENLKAAVKLTKKLCAVGYLYLD</sequence>
<keyword evidence="10" id="KW-0460">Magnesium</keyword>
<dbReference type="EMBL" id="VEPZ02001720">
    <property type="protein sequence ID" value="KAE8661567.1"/>
    <property type="molecule type" value="Genomic_DNA"/>
</dbReference>
<keyword evidence="7" id="KW-0547">Nucleotide-binding</keyword>
<dbReference type="PANTHER" id="PTHR11817">
    <property type="entry name" value="PYRUVATE KINASE"/>
    <property type="match status" value="1"/>
</dbReference>
<comment type="caution">
    <text evidence="14">The sequence shown here is derived from an EMBL/GenBank/DDBJ whole genome shotgun (WGS) entry which is preliminary data.</text>
</comment>
<accession>A0A6A2XYC6</accession>
<organism evidence="14 15">
    <name type="scientific">Hibiscus syriacus</name>
    <name type="common">Rose of Sharon</name>
    <dbReference type="NCBI Taxonomy" id="106335"/>
    <lineage>
        <taxon>Eukaryota</taxon>
        <taxon>Viridiplantae</taxon>
        <taxon>Streptophyta</taxon>
        <taxon>Embryophyta</taxon>
        <taxon>Tracheophyta</taxon>
        <taxon>Spermatophyta</taxon>
        <taxon>Magnoliopsida</taxon>
        <taxon>eudicotyledons</taxon>
        <taxon>Gunneridae</taxon>
        <taxon>Pentapetalae</taxon>
        <taxon>rosids</taxon>
        <taxon>malvids</taxon>
        <taxon>Malvales</taxon>
        <taxon>Malvaceae</taxon>
        <taxon>Malvoideae</taxon>
        <taxon>Hibiscus</taxon>
    </lineage>
</organism>
<dbReference type="InterPro" id="IPR040442">
    <property type="entry name" value="Pyrv_kinase-like_dom_sf"/>
</dbReference>
<evidence type="ECO:0000256" key="2">
    <source>
        <dbReference type="ARBA" id="ARBA00004997"/>
    </source>
</evidence>
<keyword evidence="15" id="KW-1185">Reference proteome</keyword>
<dbReference type="GO" id="GO:0030955">
    <property type="term" value="F:potassium ion binding"/>
    <property type="evidence" value="ECO:0007669"/>
    <property type="project" value="InterPro"/>
</dbReference>
<comment type="pathway">
    <text evidence="2">Carbohydrate degradation; glycolysis; pyruvate from D-glyceraldehyde 3-phosphate: step 5/5.</text>
</comment>
<name>A0A6A2XYC6_HIBSY</name>
<dbReference type="GO" id="GO:0016301">
    <property type="term" value="F:kinase activity"/>
    <property type="evidence" value="ECO:0007669"/>
    <property type="project" value="UniProtKB-KW"/>
</dbReference>
<evidence type="ECO:0000256" key="6">
    <source>
        <dbReference type="ARBA" id="ARBA00022723"/>
    </source>
</evidence>
<evidence type="ECO:0000256" key="11">
    <source>
        <dbReference type="ARBA" id="ARBA00023152"/>
    </source>
</evidence>
<keyword evidence="8" id="KW-0418">Kinase</keyword>
<reference evidence="14" key="1">
    <citation type="submission" date="2019-09" db="EMBL/GenBank/DDBJ databases">
        <title>Draft genome information of white flower Hibiscus syriacus.</title>
        <authorList>
            <person name="Kim Y.-M."/>
        </authorList>
    </citation>
    <scope>NUCLEOTIDE SEQUENCE [LARGE SCALE GENOMIC DNA]</scope>
    <source>
        <strain evidence="14">YM2019G1</strain>
    </source>
</reference>
<gene>
    <name evidence="14" type="ORF">F3Y22_tig00113725pilonHSYRG01034</name>
</gene>